<name>A0A9X1FTR3_9RHOB</name>
<keyword evidence="3" id="KW-1185">Reference proteome</keyword>
<dbReference type="PIRSF" id="PIRSF038971">
    <property type="entry name" value="PhnM"/>
    <property type="match status" value="1"/>
</dbReference>
<evidence type="ECO:0000313" key="2">
    <source>
        <dbReference type="EMBL" id="MBW4707366.1"/>
    </source>
</evidence>
<feature type="domain" description="Amidohydrolase 3" evidence="1">
    <location>
        <begin position="220"/>
        <end position="364"/>
    </location>
</feature>
<organism evidence="2 3">
    <name type="scientific">Roseobacter insulae</name>
    <dbReference type="NCBI Taxonomy" id="2859783"/>
    <lineage>
        <taxon>Bacteria</taxon>
        <taxon>Pseudomonadati</taxon>
        <taxon>Pseudomonadota</taxon>
        <taxon>Alphaproteobacteria</taxon>
        <taxon>Rhodobacterales</taxon>
        <taxon>Roseobacteraceae</taxon>
        <taxon>Roseobacter</taxon>
    </lineage>
</organism>
<sequence length="397" mass="43528">MKQHVQPLRLIGAHVLRDGDIASGEICIEEGRIRDHSTSARSQTLTLSGYYLLPGIIDLHGDAFERHIAPRPTAPFPLEMGLVGTDRDAATSGVTTAWMAQSWSWEGGMRGPDFAEQFLTAHRVYKAQMLTDLRVQLRCETHTMDTRARLIEAVKQHGVGYVVFNNHLDEATTLAATHPDQIRDWAKRAGRTPEEHMALVNGMQARSAEVPRYLCDLATAFDQQGVKYGSHDDPDARTRERYAMIGAKICEFPTHVDAAAAAKSWGDPVLMGAPNVVRGGSQAGNISAMVLIREGLCTALVSDFHYPTLARAAFRIADDGVLPLASAWALISARPARIMGLEDRGVIAEGKRADLTIINAETRQIEGTMAAGRWSYISAELVNRLSHPQKPHRIAAE</sequence>
<evidence type="ECO:0000259" key="1">
    <source>
        <dbReference type="Pfam" id="PF07969"/>
    </source>
</evidence>
<dbReference type="NCBIfam" id="NF011990">
    <property type="entry name" value="PRK15446.2-6"/>
    <property type="match status" value="1"/>
</dbReference>
<dbReference type="PANTHER" id="PTHR43135:SF3">
    <property type="entry name" value="ALPHA-D-RIBOSE 1-METHYLPHOSPHONATE 5-TRIPHOSPHATE DIPHOSPHATASE"/>
    <property type="match status" value="1"/>
</dbReference>
<proteinExistence type="predicted"/>
<dbReference type="PANTHER" id="PTHR43135">
    <property type="entry name" value="ALPHA-D-RIBOSE 1-METHYLPHOSPHONATE 5-TRIPHOSPHATE DIPHOSPHATASE"/>
    <property type="match status" value="1"/>
</dbReference>
<accession>A0A9X1FTR3</accession>
<comment type="caution">
    <text evidence="2">The sequence shown here is derived from an EMBL/GenBank/DDBJ whole genome shotgun (WGS) entry which is preliminary data.</text>
</comment>
<protein>
    <submittedName>
        <fullName evidence="2">Alpha-D-ribose 1-methylphosphonate 5-triphosphate diphosphatase</fullName>
    </submittedName>
</protein>
<dbReference type="Pfam" id="PF07969">
    <property type="entry name" value="Amidohydro_3"/>
    <property type="match status" value="1"/>
</dbReference>
<dbReference type="Proteomes" id="UP001138661">
    <property type="component" value="Unassembled WGS sequence"/>
</dbReference>
<evidence type="ECO:0000313" key="3">
    <source>
        <dbReference type="Proteomes" id="UP001138661"/>
    </source>
</evidence>
<dbReference type="InterPro" id="IPR051781">
    <property type="entry name" value="Metallo-dep_Hydrolase"/>
</dbReference>
<dbReference type="InterPro" id="IPR013108">
    <property type="entry name" value="Amidohydro_3"/>
</dbReference>
<gene>
    <name evidence="2" type="ORF">KX928_06170</name>
</gene>
<dbReference type="NCBIfam" id="NF011987">
    <property type="entry name" value="PRK15446.2-3"/>
    <property type="match status" value="1"/>
</dbReference>
<dbReference type="EMBL" id="JAHXDN010000002">
    <property type="protein sequence ID" value="MBW4707366.1"/>
    <property type="molecule type" value="Genomic_DNA"/>
</dbReference>
<dbReference type="RefSeq" id="WP_219500172.1">
    <property type="nucleotide sequence ID" value="NZ_JAHXDN010000002.1"/>
</dbReference>
<dbReference type="InterPro" id="IPR012696">
    <property type="entry name" value="PhnM"/>
</dbReference>
<reference evidence="2" key="1">
    <citation type="submission" date="2021-07" db="EMBL/GenBank/DDBJ databases">
        <title>Roseobacter insulae sp. nov., isolated from a tidal flat.</title>
        <authorList>
            <person name="Park S."/>
            <person name="Yoon J.-H."/>
        </authorList>
    </citation>
    <scope>NUCLEOTIDE SEQUENCE</scope>
    <source>
        <strain evidence="2">YSTF-M11</strain>
    </source>
</reference>
<dbReference type="AlphaFoldDB" id="A0A9X1FTR3"/>